<accession>A0A919SUM7</accession>
<protein>
    <submittedName>
        <fullName evidence="2">Nucleotide-diphosphate-sugar epimerase</fullName>
    </submittedName>
</protein>
<reference evidence="2" key="1">
    <citation type="submission" date="2021-03" db="EMBL/GenBank/DDBJ databases">
        <title>Whole genome shotgun sequence of Actinoplanes consettensis NBRC 14913.</title>
        <authorList>
            <person name="Komaki H."/>
            <person name="Tamura T."/>
        </authorList>
    </citation>
    <scope>NUCLEOTIDE SEQUENCE</scope>
    <source>
        <strain evidence="2">NBRC 14913</strain>
    </source>
</reference>
<dbReference type="InterPro" id="IPR036291">
    <property type="entry name" value="NAD(P)-bd_dom_sf"/>
</dbReference>
<feature type="domain" description="NAD(P)-binding" evidence="1">
    <location>
        <begin position="7"/>
        <end position="97"/>
    </location>
</feature>
<gene>
    <name evidence="2" type="ORF">Aco04nite_54970</name>
</gene>
<dbReference type="PANTHER" id="PTHR43162">
    <property type="match status" value="1"/>
</dbReference>
<dbReference type="SUPFAM" id="SSF51735">
    <property type="entry name" value="NAD(P)-binding Rossmann-fold domains"/>
    <property type="match status" value="1"/>
</dbReference>
<comment type="caution">
    <text evidence="2">The sequence shown here is derived from an EMBL/GenBank/DDBJ whole genome shotgun (WGS) entry which is preliminary data.</text>
</comment>
<dbReference type="PANTHER" id="PTHR43162:SF1">
    <property type="entry name" value="PRESTALK A DIFFERENTIATION PROTEIN A"/>
    <property type="match status" value="1"/>
</dbReference>
<sequence>MTTLVIGARGSVGRHVVDHLLTAGEPVRASVRSMHKAVLPAAVSVVESDLARPETVRAALDGISKVFLYAPEHLTSTQAAAFRGLDRVVLLSSGSVLLPTATGNAIAEQHRAVEQAFESVIPIRPLVLASNALNWARSIRSEGVVRLVHPDAMTAPIHERDIAAVATAALLGTASSEVSSLLTGPRLISQREQVAAIGPGLRVEELSESQARAHFGRFETAENVEAILHFIREAAEGGSPATKTAENVLGRPPVEFGEWVRDHAGDFR</sequence>
<dbReference type="Proteomes" id="UP000680865">
    <property type="component" value="Unassembled WGS sequence"/>
</dbReference>
<dbReference type="Pfam" id="PF13460">
    <property type="entry name" value="NAD_binding_10"/>
    <property type="match status" value="1"/>
</dbReference>
<dbReference type="InterPro" id="IPR016040">
    <property type="entry name" value="NAD(P)-bd_dom"/>
</dbReference>
<evidence type="ECO:0000313" key="2">
    <source>
        <dbReference type="EMBL" id="GIM77363.1"/>
    </source>
</evidence>
<dbReference type="Gene3D" id="3.40.50.720">
    <property type="entry name" value="NAD(P)-binding Rossmann-like Domain"/>
    <property type="match status" value="1"/>
</dbReference>
<proteinExistence type="predicted"/>
<keyword evidence="3" id="KW-1185">Reference proteome</keyword>
<dbReference type="EMBL" id="BOQP01000030">
    <property type="protein sequence ID" value="GIM77363.1"/>
    <property type="molecule type" value="Genomic_DNA"/>
</dbReference>
<dbReference type="AlphaFoldDB" id="A0A919SUM7"/>
<dbReference type="InterPro" id="IPR051604">
    <property type="entry name" value="Ergot_Alk_Oxidoreductase"/>
</dbReference>
<evidence type="ECO:0000259" key="1">
    <source>
        <dbReference type="Pfam" id="PF13460"/>
    </source>
</evidence>
<dbReference type="RefSeq" id="WP_213000106.1">
    <property type="nucleotide sequence ID" value="NZ_BAAATW010000016.1"/>
</dbReference>
<evidence type="ECO:0000313" key="3">
    <source>
        <dbReference type="Proteomes" id="UP000680865"/>
    </source>
</evidence>
<organism evidence="2 3">
    <name type="scientific">Winogradskya consettensis</name>
    <dbReference type="NCBI Taxonomy" id="113560"/>
    <lineage>
        <taxon>Bacteria</taxon>
        <taxon>Bacillati</taxon>
        <taxon>Actinomycetota</taxon>
        <taxon>Actinomycetes</taxon>
        <taxon>Micromonosporales</taxon>
        <taxon>Micromonosporaceae</taxon>
        <taxon>Winogradskya</taxon>
    </lineage>
</organism>
<name>A0A919SUM7_9ACTN</name>